<dbReference type="GO" id="GO:0005634">
    <property type="term" value="C:nucleus"/>
    <property type="evidence" value="ECO:0007669"/>
    <property type="project" value="TreeGrafter"/>
</dbReference>
<feature type="region of interest" description="Disordered" evidence="7">
    <location>
        <begin position="199"/>
        <end position="228"/>
    </location>
</feature>
<dbReference type="FunFam" id="3.30.50.10:FF:000018">
    <property type="entry name" value="GATA transcription factor"/>
    <property type="match status" value="1"/>
</dbReference>
<feature type="compositionally biased region" description="Low complexity" evidence="7">
    <location>
        <begin position="148"/>
        <end position="162"/>
    </location>
</feature>
<evidence type="ECO:0000313" key="9">
    <source>
        <dbReference type="EMBL" id="URE03507.1"/>
    </source>
</evidence>
<evidence type="ECO:0000256" key="5">
    <source>
        <dbReference type="ARBA" id="ARBA00023159"/>
    </source>
</evidence>
<evidence type="ECO:0000256" key="1">
    <source>
        <dbReference type="ARBA" id="ARBA00005694"/>
    </source>
</evidence>
<feature type="region of interest" description="Disordered" evidence="7">
    <location>
        <begin position="265"/>
        <end position="290"/>
    </location>
</feature>
<dbReference type="PROSITE" id="PS00344">
    <property type="entry name" value="GATA_ZN_FINGER_1"/>
    <property type="match status" value="1"/>
</dbReference>
<dbReference type="EMBL" id="CP097507">
    <property type="protein sequence ID" value="URE03507.1"/>
    <property type="molecule type" value="Genomic_DNA"/>
</dbReference>
<comment type="similarity">
    <text evidence="1">Belongs to the type IV zinc-finger family. Class A subfamily.</text>
</comment>
<feature type="domain" description="GATA-type" evidence="8">
    <location>
        <begin position="343"/>
        <end position="375"/>
    </location>
</feature>
<keyword evidence="4" id="KW-0862">Zinc</keyword>
<dbReference type="SUPFAM" id="SSF57716">
    <property type="entry name" value="Glucocorticoid receptor-like (DNA-binding domain)"/>
    <property type="match status" value="1"/>
</dbReference>
<protein>
    <submittedName>
        <fullName evidence="9">GATA transcription factor</fullName>
    </submittedName>
</protein>
<feature type="compositionally biased region" description="Basic residues" evidence="7">
    <location>
        <begin position="314"/>
        <end position="330"/>
    </location>
</feature>
<dbReference type="GO" id="GO:0030154">
    <property type="term" value="P:cell differentiation"/>
    <property type="evidence" value="ECO:0007669"/>
    <property type="project" value="TreeGrafter"/>
</dbReference>
<feature type="region of interest" description="Disordered" evidence="7">
    <location>
        <begin position="135"/>
        <end position="165"/>
    </location>
</feature>
<name>A0A9E7G003_9LILI</name>
<dbReference type="InterPro" id="IPR051140">
    <property type="entry name" value="GATA_TF"/>
</dbReference>
<dbReference type="InterPro" id="IPR000679">
    <property type="entry name" value="Znf_GATA"/>
</dbReference>
<dbReference type="Proteomes" id="UP001055439">
    <property type="component" value="Chromosome 5"/>
</dbReference>
<dbReference type="CDD" id="cd00202">
    <property type="entry name" value="ZnF_GATA"/>
    <property type="match status" value="1"/>
</dbReference>
<evidence type="ECO:0000256" key="7">
    <source>
        <dbReference type="SAM" id="MobiDB-lite"/>
    </source>
</evidence>
<dbReference type="PROSITE" id="PS50114">
    <property type="entry name" value="GATA_ZN_FINGER_2"/>
    <property type="match status" value="1"/>
</dbReference>
<organism evidence="9 10">
    <name type="scientific">Musa troglodytarum</name>
    <name type="common">fe'i banana</name>
    <dbReference type="NCBI Taxonomy" id="320322"/>
    <lineage>
        <taxon>Eukaryota</taxon>
        <taxon>Viridiplantae</taxon>
        <taxon>Streptophyta</taxon>
        <taxon>Embryophyta</taxon>
        <taxon>Tracheophyta</taxon>
        <taxon>Spermatophyta</taxon>
        <taxon>Magnoliopsida</taxon>
        <taxon>Liliopsida</taxon>
        <taxon>Zingiberales</taxon>
        <taxon>Musaceae</taxon>
        <taxon>Musa</taxon>
    </lineage>
</organism>
<evidence type="ECO:0000256" key="2">
    <source>
        <dbReference type="ARBA" id="ARBA00022723"/>
    </source>
</evidence>
<feature type="region of interest" description="Disordered" evidence="7">
    <location>
        <begin position="306"/>
        <end position="339"/>
    </location>
</feature>
<dbReference type="Gene3D" id="3.30.50.10">
    <property type="entry name" value="Erythroid Transcription Factor GATA-1, subunit A"/>
    <property type="match status" value="1"/>
</dbReference>
<dbReference type="OrthoDB" id="2162994at2759"/>
<dbReference type="GO" id="GO:0006355">
    <property type="term" value="P:regulation of DNA-templated transcription"/>
    <property type="evidence" value="ECO:0007669"/>
    <property type="project" value="InterPro"/>
</dbReference>
<proteinExistence type="inferred from homology"/>
<gene>
    <name evidence="9" type="ORF">MUK42_20292</name>
</gene>
<keyword evidence="10" id="KW-1185">Reference proteome</keyword>
<evidence type="ECO:0000256" key="6">
    <source>
        <dbReference type="PROSITE-ProRule" id="PRU00094"/>
    </source>
</evidence>
<dbReference type="Pfam" id="PF00320">
    <property type="entry name" value="GATA"/>
    <property type="match status" value="1"/>
</dbReference>
<accession>A0A9E7G003</accession>
<evidence type="ECO:0000256" key="3">
    <source>
        <dbReference type="ARBA" id="ARBA00022771"/>
    </source>
</evidence>
<dbReference type="GO" id="GO:0043565">
    <property type="term" value="F:sequence-specific DNA binding"/>
    <property type="evidence" value="ECO:0007669"/>
    <property type="project" value="InterPro"/>
</dbReference>
<dbReference type="PANTHER" id="PTHR45658">
    <property type="entry name" value="GATA TRANSCRIPTION FACTOR"/>
    <property type="match status" value="1"/>
</dbReference>
<evidence type="ECO:0000256" key="4">
    <source>
        <dbReference type="ARBA" id="ARBA00022833"/>
    </source>
</evidence>
<evidence type="ECO:0000313" key="10">
    <source>
        <dbReference type="Proteomes" id="UP001055439"/>
    </source>
</evidence>
<dbReference type="AlphaFoldDB" id="A0A9E7G003"/>
<keyword evidence="2" id="KW-0479">Metal-binding</keyword>
<evidence type="ECO:0000259" key="8">
    <source>
        <dbReference type="PROSITE" id="PS50114"/>
    </source>
</evidence>
<dbReference type="InterPro" id="IPR013088">
    <property type="entry name" value="Znf_NHR/GATA"/>
</dbReference>
<dbReference type="GO" id="GO:0008270">
    <property type="term" value="F:zinc ion binding"/>
    <property type="evidence" value="ECO:0007669"/>
    <property type="project" value="UniProtKB-KW"/>
</dbReference>
<keyword evidence="3 6" id="KW-0863">Zinc-finger</keyword>
<dbReference type="PANTHER" id="PTHR45658:SF92">
    <property type="entry name" value="GATA TRANSCRIPTION FACTOR 5"/>
    <property type="match status" value="1"/>
</dbReference>
<dbReference type="SMART" id="SM00401">
    <property type="entry name" value="ZnF_GATA"/>
    <property type="match status" value="1"/>
</dbReference>
<reference evidence="9" key="1">
    <citation type="submission" date="2022-05" db="EMBL/GenBank/DDBJ databases">
        <title>The Musa troglodytarum L. genome provides insights into the mechanism of non-climacteric behaviour and enrichment of carotenoids.</title>
        <authorList>
            <person name="Wang J."/>
        </authorList>
    </citation>
    <scope>NUCLEOTIDE SEQUENCE</scope>
    <source>
        <tissue evidence="9">Leaf</tissue>
    </source>
</reference>
<sequence length="425" mass="46575">MIKIPSLLELMVKMESFFFYFPSLLYFILESEPLVFYSSFRRLRMEVLGKFGRLQVEEGTDMEALKPSLRMETMYAAQQLLQDEGVSSEEACWVVERGNSLGEGFAVDDLLNLGEFAEDEMKAEEVEVGGKFETEAGAQHTEPERCNSYSSPPSSSSALSFELPPPPPLSDIFPAHDAEELEWVSYIIDDSITEFPPPCSGVAPLARHENRHPRTASPQGQRPFLPGPSVCALSTEAMAMVKAKRSKRSRSATAAWSKSGPVPFADTSSFSSADNSTTTSAASCSSTSSSSPLLVHDQLAGGFDQSFLIYGHHPPPRMKQKPKKRGRKPKVPPSAAPAAIGERRCSHCGAQKTPQWRAGPLGSKTLCNACGVRFKSGRLLPEYRPACSPTFVSHMHSNSHRKVLEMRRQKEGDLITAAAPPVVSF</sequence>
<keyword evidence="5" id="KW-0010">Activator</keyword>